<dbReference type="AlphaFoldDB" id="A0A151JQC2"/>
<evidence type="ECO:0000259" key="1">
    <source>
        <dbReference type="Pfam" id="PF20700"/>
    </source>
</evidence>
<organism evidence="2 3">
    <name type="scientific">Trachymyrmex cornetzi</name>
    <dbReference type="NCBI Taxonomy" id="471704"/>
    <lineage>
        <taxon>Eukaryota</taxon>
        <taxon>Metazoa</taxon>
        <taxon>Ecdysozoa</taxon>
        <taxon>Arthropoda</taxon>
        <taxon>Hexapoda</taxon>
        <taxon>Insecta</taxon>
        <taxon>Pterygota</taxon>
        <taxon>Neoptera</taxon>
        <taxon>Endopterygota</taxon>
        <taxon>Hymenoptera</taxon>
        <taxon>Apocrita</taxon>
        <taxon>Aculeata</taxon>
        <taxon>Formicoidea</taxon>
        <taxon>Formicidae</taxon>
        <taxon>Myrmicinae</taxon>
        <taxon>Trachymyrmex</taxon>
    </lineage>
</organism>
<name>A0A151JQC2_9HYME</name>
<dbReference type="Proteomes" id="UP000078492">
    <property type="component" value="Unassembled WGS sequence"/>
</dbReference>
<dbReference type="InterPro" id="IPR049012">
    <property type="entry name" value="Mutator_transp_dom"/>
</dbReference>
<reference evidence="2 3" key="1">
    <citation type="submission" date="2015-09" db="EMBL/GenBank/DDBJ databases">
        <title>Trachymyrmex cornetzi WGS genome.</title>
        <authorList>
            <person name="Nygaard S."/>
            <person name="Hu H."/>
            <person name="Boomsma J."/>
            <person name="Zhang G."/>
        </authorList>
    </citation>
    <scope>NUCLEOTIDE SEQUENCE [LARGE SCALE GENOMIC DNA]</scope>
    <source>
        <strain evidence="2">Tcor2-1</strain>
        <tissue evidence="2">Whole body</tissue>
    </source>
</reference>
<keyword evidence="3" id="KW-1185">Reference proteome</keyword>
<accession>A0A151JQC2</accession>
<evidence type="ECO:0000313" key="2">
    <source>
        <dbReference type="EMBL" id="KYN29310.1"/>
    </source>
</evidence>
<gene>
    <name evidence="2" type="ORF">ALC57_01250</name>
</gene>
<dbReference type="Pfam" id="PF20700">
    <property type="entry name" value="Mutator"/>
    <property type="match status" value="1"/>
</dbReference>
<protein>
    <recommendedName>
        <fullName evidence="1">Mutator-like transposase domain-containing protein</fullName>
    </recommendedName>
</protein>
<feature type="domain" description="Mutator-like transposase" evidence="1">
    <location>
        <begin position="151"/>
        <end position="199"/>
    </location>
</feature>
<dbReference type="STRING" id="471704.A0A151JQC2"/>
<evidence type="ECO:0000313" key="3">
    <source>
        <dbReference type="Proteomes" id="UP000078492"/>
    </source>
</evidence>
<sequence length="408" mass="45915">MEDEIKNLAPTQYKNITVNYEMLFTMIEGKVCTALSNETSYATCPICGARPSQMNAIVELLNRDVNKSIYNFGISSLHAKIHCMEFLLYVSYNMPFKKWSVCDPVHKKQRQITKEKIQKGFKKELGLLIDIVKNGSGLSNDGNTARRFFATTHAENCQSNHNGSAGKMEVDGILEMFQRSIKLHDVKYMNYIGDGDSTTLIDELTIYYGLSIRRNANSVENMKKEIWATLYHKLSTDENPQHGNCPQGANSWCSWQKACAENLNSYKHKPALPIEVFNAIKPRYEDLSRDDLLERLFGWIHSKILWNIAPKNVSSGKKVLDIAMDVAVCTFNDGLSAVMKIMEVLQFTIGSNCYNFCVEADAARIRLAEVQMSDAIKEARSASKSTKKAGEYENTNTEGQLYGAGIAD</sequence>
<dbReference type="EMBL" id="KQ978683">
    <property type="protein sequence ID" value="KYN29310.1"/>
    <property type="molecule type" value="Genomic_DNA"/>
</dbReference>
<proteinExistence type="predicted"/>